<gene>
    <name evidence="1" type="ORF">ARALYDRAFT_904351</name>
</gene>
<protein>
    <submittedName>
        <fullName evidence="1">Predicted protein</fullName>
    </submittedName>
</protein>
<sequence length="51" mass="5861">MVETTLITREFMLSHCTTARASFLLRFSAASSFKFGFSKEGWYYRCIGVDP</sequence>
<reference evidence="2" key="1">
    <citation type="journal article" date="2011" name="Nat. Genet.">
        <title>The Arabidopsis lyrata genome sequence and the basis of rapid genome size change.</title>
        <authorList>
            <person name="Hu T.T."/>
            <person name="Pattyn P."/>
            <person name="Bakker E.G."/>
            <person name="Cao J."/>
            <person name="Cheng J.-F."/>
            <person name="Clark R.M."/>
            <person name="Fahlgren N."/>
            <person name="Fawcett J.A."/>
            <person name="Grimwood J."/>
            <person name="Gundlach H."/>
            <person name="Haberer G."/>
            <person name="Hollister J.D."/>
            <person name="Ossowski S."/>
            <person name="Ottilar R.P."/>
            <person name="Salamov A.A."/>
            <person name="Schneeberger K."/>
            <person name="Spannagl M."/>
            <person name="Wang X."/>
            <person name="Yang L."/>
            <person name="Nasrallah M.E."/>
            <person name="Bergelson J."/>
            <person name="Carrington J.C."/>
            <person name="Gaut B.S."/>
            <person name="Schmutz J."/>
            <person name="Mayer K.F.X."/>
            <person name="Van de Peer Y."/>
            <person name="Grigoriev I.V."/>
            <person name="Nordborg M."/>
            <person name="Weigel D."/>
            <person name="Guo Y.-L."/>
        </authorList>
    </citation>
    <scope>NUCLEOTIDE SEQUENCE [LARGE SCALE GENOMIC DNA]</scope>
    <source>
        <strain evidence="2">cv. MN47</strain>
    </source>
</reference>
<keyword evidence="2" id="KW-1185">Reference proteome</keyword>
<accession>D7LLS4</accession>
<dbReference type="EMBL" id="GL348717">
    <property type="protein sequence ID" value="EFH51336.1"/>
    <property type="molecule type" value="Genomic_DNA"/>
</dbReference>
<evidence type="ECO:0000313" key="1">
    <source>
        <dbReference type="EMBL" id="EFH51336.1"/>
    </source>
</evidence>
<evidence type="ECO:0000313" key="2">
    <source>
        <dbReference type="Proteomes" id="UP000008694"/>
    </source>
</evidence>
<dbReference type="HOGENOM" id="CLU_3109144_0_0_1"/>
<organism evidence="2">
    <name type="scientific">Arabidopsis lyrata subsp. lyrata</name>
    <name type="common">Lyre-leaved rock-cress</name>
    <dbReference type="NCBI Taxonomy" id="81972"/>
    <lineage>
        <taxon>Eukaryota</taxon>
        <taxon>Viridiplantae</taxon>
        <taxon>Streptophyta</taxon>
        <taxon>Embryophyta</taxon>
        <taxon>Tracheophyta</taxon>
        <taxon>Spermatophyta</taxon>
        <taxon>Magnoliopsida</taxon>
        <taxon>eudicotyledons</taxon>
        <taxon>Gunneridae</taxon>
        <taxon>Pentapetalae</taxon>
        <taxon>rosids</taxon>
        <taxon>malvids</taxon>
        <taxon>Brassicales</taxon>
        <taxon>Brassicaceae</taxon>
        <taxon>Camelineae</taxon>
        <taxon>Arabidopsis</taxon>
    </lineage>
</organism>
<proteinExistence type="predicted"/>
<dbReference type="Proteomes" id="UP000008694">
    <property type="component" value="Unassembled WGS sequence"/>
</dbReference>
<dbReference type="Gramene" id="scaffold_500055.1">
    <property type="protein sequence ID" value="scaffold_500055.1"/>
    <property type="gene ID" value="scaffold_500055.1"/>
</dbReference>
<name>D7LLS4_ARALL</name>
<dbReference type="AlphaFoldDB" id="D7LLS4"/>